<dbReference type="EMBL" id="MLJW01000086">
    <property type="protein sequence ID" value="OIR01212.1"/>
    <property type="molecule type" value="Genomic_DNA"/>
</dbReference>
<accession>A0A1J5SHN6</accession>
<dbReference type="NCBIfam" id="NF033617">
    <property type="entry name" value="RND_permease_2"/>
    <property type="match status" value="1"/>
</dbReference>
<feature type="transmembrane region" description="Helical" evidence="8">
    <location>
        <begin position="949"/>
        <end position="970"/>
    </location>
</feature>
<evidence type="ECO:0000256" key="1">
    <source>
        <dbReference type="ARBA" id="ARBA00004651"/>
    </source>
</evidence>
<dbReference type="SUPFAM" id="SSF82693">
    <property type="entry name" value="Multidrug efflux transporter AcrB pore domain, PN1, PN2, PC1 and PC2 subdomains"/>
    <property type="match status" value="3"/>
</dbReference>
<dbReference type="PANTHER" id="PTHR32063:SF34">
    <property type="entry name" value="MULTIDRUG RESISTANCE PROTEIN MDTC"/>
    <property type="match status" value="1"/>
</dbReference>
<dbReference type="GO" id="GO:0042910">
    <property type="term" value="F:xenobiotic transmembrane transporter activity"/>
    <property type="evidence" value="ECO:0007669"/>
    <property type="project" value="TreeGrafter"/>
</dbReference>
<feature type="transmembrane region" description="Helical" evidence="8">
    <location>
        <begin position="463"/>
        <end position="486"/>
    </location>
</feature>
<evidence type="ECO:0000256" key="3">
    <source>
        <dbReference type="ARBA" id="ARBA00022475"/>
    </source>
</evidence>
<keyword evidence="2" id="KW-0813">Transport</keyword>
<evidence type="ECO:0000256" key="8">
    <source>
        <dbReference type="SAM" id="Phobius"/>
    </source>
</evidence>
<dbReference type="Gene3D" id="3.30.70.1430">
    <property type="entry name" value="Multidrug efflux transporter AcrB pore domain"/>
    <property type="match status" value="2"/>
</dbReference>
<evidence type="ECO:0000256" key="4">
    <source>
        <dbReference type="ARBA" id="ARBA00022519"/>
    </source>
</evidence>
<keyword evidence="7 8" id="KW-0472">Membrane</keyword>
<evidence type="ECO:0000256" key="6">
    <source>
        <dbReference type="ARBA" id="ARBA00022989"/>
    </source>
</evidence>
<protein>
    <submittedName>
        <fullName evidence="9">Multidrug resistance protein MdtC</fullName>
    </submittedName>
</protein>
<dbReference type="PRINTS" id="PR00702">
    <property type="entry name" value="ACRIFLAVINRP"/>
</dbReference>
<comment type="caution">
    <text evidence="9">The sequence shown here is derived from an EMBL/GenBank/DDBJ whole genome shotgun (WGS) entry which is preliminary data.</text>
</comment>
<dbReference type="InterPro" id="IPR001036">
    <property type="entry name" value="Acrflvin-R"/>
</dbReference>
<dbReference type="AlphaFoldDB" id="A0A1J5SHN6"/>
<proteinExistence type="predicted"/>
<keyword evidence="4" id="KW-0997">Cell inner membrane</keyword>
<reference evidence="9" key="1">
    <citation type="submission" date="2016-10" db="EMBL/GenBank/DDBJ databases">
        <title>Sequence of Gallionella enrichment culture.</title>
        <authorList>
            <person name="Poehlein A."/>
            <person name="Muehling M."/>
            <person name="Daniel R."/>
        </authorList>
    </citation>
    <scope>NUCLEOTIDE SEQUENCE</scope>
</reference>
<feature type="transmembrane region" description="Helical" evidence="8">
    <location>
        <begin position="336"/>
        <end position="353"/>
    </location>
</feature>
<dbReference type="SUPFAM" id="SSF82714">
    <property type="entry name" value="Multidrug efflux transporter AcrB TolC docking domain, DN and DC subdomains"/>
    <property type="match status" value="2"/>
</dbReference>
<dbReference type="Gene3D" id="3.30.70.1440">
    <property type="entry name" value="Multidrug efflux transporter AcrB pore domain"/>
    <property type="match status" value="1"/>
</dbReference>
<feature type="transmembrane region" description="Helical" evidence="8">
    <location>
        <begin position="854"/>
        <end position="871"/>
    </location>
</feature>
<dbReference type="FunFam" id="1.20.1640.10:FF:000001">
    <property type="entry name" value="Efflux pump membrane transporter"/>
    <property type="match status" value="1"/>
</dbReference>
<dbReference type="FunFam" id="3.30.70.1430:FF:000001">
    <property type="entry name" value="Efflux pump membrane transporter"/>
    <property type="match status" value="1"/>
</dbReference>
<keyword evidence="5 8" id="KW-0812">Transmembrane</keyword>
<dbReference type="Gene3D" id="3.30.2090.10">
    <property type="entry name" value="Multidrug efflux transporter AcrB TolC docking domain, DN and DC subdomains"/>
    <property type="match status" value="2"/>
</dbReference>
<sequence>MNFSAIFIRRPVGTTLLAVAVVLLGAIAFKLLPVSPLPQVDFPTINVYANLPGASPDVMAATVATPLERALGRIAGITEMTSSSSLGSTSITIQFDLSKGINDAAREVQAAINTAQPMLPSGMPGNPTYRKVNPADAPIMILSLTSKSMSRSQLYDAASTILAQKISQLPGIGLVNVGGGALPSVRVDLDVDQLNNMRLSMEQVRQAIATANVNAPKGAVEDALHRWQIQANDQLSLPEQYDRVIVAYRNGIPVRLDQVAHVSIDSQNVRNMGMANGEPSIQLIIFRQPGANIIDAVESIKAALPEFEASMPKAVEVHMMSDRTITIRASLHDSESTLILSVILVAMVVFVFLRDWRATLIPAIAVPISLVGTFAVMYLMNYSLDNLSLMALIVATGFVVDDAVVVLENIMRHVEEGVPPMQAALRGAREVGFTVVSMTLSLAAVFLPVLLMGGIIGRLFREFAATLSIAIFISLLVSLTLTPMLASRFLKQRAGYKPGRIAAWGERGYARLLHGYDRSLTWALKHHRVMLVVFFGTIALNVYLYKIVPKGFFPTQDTGVMIGTIQADQAISFQAMSQKLQRIVEIIRHDPAIENVVAFTGGGSTNGGFIFITLAPYNKRPDATAVIGRLRHKLGDISGAQVFMAPVQDIRAGGRPSPALYQYTLQTSDLNELREWEPRVLAAFNRIPILTEVNTDQQSKGLQIELVINRDAAAQYGIPVSTIDQTLNDAFGQRLVSTIYAPLNQYYVVMEADAKYQQRPDALNDIYLISAAGQPVPLGALAHYEPDTTPLQVNHQGLFAASTISFNLAPGASLGQAQQAIAVEMAKIGLPGTIQGGFQGTAKLFQDTLSNQPLFILTALLVIYIVLGMLYESTIHPLTILSTLPSAGVGAVMALMLFHTDFSIIALIGVFLLIGIVKKNAILMVDFALQIERETGASPRDAIHEACLLRLRPILMTTLAALFTALPLALISGNGAELRQPLGISIAGGLIVSQLITLYTTPVIYLQLDKFRHWSRRRWARRNRHAAQH</sequence>
<gene>
    <name evidence="9" type="primary">mdtC_18</name>
    <name evidence="9" type="ORF">GALL_166830</name>
</gene>
<keyword evidence="6 8" id="KW-1133">Transmembrane helix</keyword>
<feature type="transmembrane region" description="Helical" evidence="8">
    <location>
        <begin position="431"/>
        <end position="457"/>
    </location>
</feature>
<comment type="subcellular location">
    <subcellularLocation>
        <location evidence="1">Cell membrane</location>
        <topology evidence="1">Multi-pass membrane protein</topology>
    </subcellularLocation>
</comment>
<name>A0A1J5SHN6_9ZZZZ</name>
<dbReference type="PANTHER" id="PTHR32063">
    <property type="match status" value="1"/>
</dbReference>
<dbReference type="InterPro" id="IPR027463">
    <property type="entry name" value="AcrB_DN_DC_subdom"/>
</dbReference>
<dbReference type="Pfam" id="PF00873">
    <property type="entry name" value="ACR_tran"/>
    <property type="match status" value="1"/>
</dbReference>
<dbReference type="Gene3D" id="3.30.70.1320">
    <property type="entry name" value="Multidrug efflux transporter AcrB pore domain like"/>
    <property type="match status" value="1"/>
</dbReference>
<dbReference type="Gene3D" id="1.20.1640.10">
    <property type="entry name" value="Multidrug efflux transporter AcrB transmembrane domain"/>
    <property type="match status" value="2"/>
</dbReference>
<feature type="transmembrane region" description="Helical" evidence="8">
    <location>
        <begin position="904"/>
        <end position="929"/>
    </location>
</feature>
<dbReference type="SUPFAM" id="SSF82866">
    <property type="entry name" value="Multidrug efflux transporter AcrB transmembrane domain"/>
    <property type="match status" value="2"/>
</dbReference>
<feature type="transmembrane region" description="Helical" evidence="8">
    <location>
        <begin position="528"/>
        <end position="545"/>
    </location>
</feature>
<evidence type="ECO:0000256" key="7">
    <source>
        <dbReference type="ARBA" id="ARBA00023136"/>
    </source>
</evidence>
<evidence type="ECO:0000256" key="5">
    <source>
        <dbReference type="ARBA" id="ARBA00022692"/>
    </source>
</evidence>
<organism evidence="9">
    <name type="scientific">mine drainage metagenome</name>
    <dbReference type="NCBI Taxonomy" id="410659"/>
    <lineage>
        <taxon>unclassified sequences</taxon>
        <taxon>metagenomes</taxon>
        <taxon>ecological metagenomes</taxon>
    </lineage>
</organism>
<dbReference type="GO" id="GO:0005886">
    <property type="term" value="C:plasma membrane"/>
    <property type="evidence" value="ECO:0007669"/>
    <property type="project" value="UniProtKB-SubCell"/>
</dbReference>
<keyword evidence="3" id="KW-1003">Cell membrane</keyword>
<evidence type="ECO:0000256" key="2">
    <source>
        <dbReference type="ARBA" id="ARBA00022448"/>
    </source>
</evidence>
<evidence type="ECO:0000313" key="9">
    <source>
        <dbReference type="EMBL" id="OIR01212.1"/>
    </source>
</evidence>
<feature type="transmembrane region" description="Helical" evidence="8">
    <location>
        <begin position="982"/>
        <end position="1008"/>
    </location>
</feature>
<feature type="transmembrane region" description="Helical" evidence="8">
    <location>
        <begin position="360"/>
        <end position="381"/>
    </location>
</feature>